<dbReference type="AlphaFoldDB" id="A0A1B6JRQ0"/>
<gene>
    <name evidence="2" type="ORF">g.20813</name>
</gene>
<feature type="region of interest" description="Disordered" evidence="1">
    <location>
        <begin position="43"/>
        <end position="69"/>
    </location>
</feature>
<dbReference type="EMBL" id="GECU01005914">
    <property type="protein sequence ID" value="JAT01793.1"/>
    <property type="molecule type" value="Transcribed_RNA"/>
</dbReference>
<protein>
    <submittedName>
        <fullName evidence="2">Uncharacterized protein</fullName>
    </submittedName>
</protein>
<evidence type="ECO:0000256" key="1">
    <source>
        <dbReference type="SAM" id="MobiDB-lite"/>
    </source>
</evidence>
<sequence>MFILDSMTLSYLKWPVLGSLLLSLVLLVMRTTHIMDSDLPASRTDPYDEDRSTDISDSRRSNWGSDSRDVDSSEILTVDRVFPLTRTLNRVLEYICRRFSLYMRLENKKILYLKNNSLNFNLTIGNSGKRIFATNPVISRMDSMRRLGNAFVSINKDTAIVLVQKFRFKILKFKYDYYNSDLNLFGHSSFILLKNTFLLNVTLSTNYDNSKCKLDTVDLVFIPNERSSCILKCVGPIEAIGVYDTLKSKLYNKFLTEILKEIKSEIMPILVKVVNQSNICCYFNGKHKKSNEIFDFISGSIFDG</sequence>
<proteinExistence type="predicted"/>
<accession>A0A1B6JRQ0</accession>
<name>A0A1B6JRQ0_9HEMI</name>
<feature type="compositionally biased region" description="Basic and acidic residues" evidence="1">
    <location>
        <begin position="45"/>
        <end position="69"/>
    </location>
</feature>
<evidence type="ECO:0000313" key="2">
    <source>
        <dbReference type="EMBL" id="JAT01793.1"/>
    </source>
</evidence>
<organism evidence="2">
    <name type="scientific">Homalodisca liturata</name>
    <dbReference type="NCBI Taxonomy" id="320908"/>
    <lineage>
        <taxon>Eukaryota</taxon>
        <taxon>Metazoa</taxon>
        <taxon>Ecdysozoa</taxon>
        <taxon>Arthropoda</taxon>
        <taxon>Hexapoda</taxon>
        <taxon>Insecta</taxon>
        <taxon>Pterygota</taxon>
        <taxon>Neoptera</taxon>
        <taxon>Paraneoptera</taxon>
        <taxon>Hemiptera</taxon>
        <taxon>Auchenorrhyncha</taxon>
        <taxon>Membracoidea</taxon>
        <taxon>Cicadellidae</taxon>
        <taxon>Cicadellinae</taxon>
        <taxon>Proconiini</taxon>
        <taxon>Homalodisca</taxon>
    </lineage>
</organism>
<reference evidence="2" key="1">
    <citation type="submission" date="2015-11" db="EMBL/GenBank/DDBJ databases">
        <title>De novo transcriptome assembly of four potential Pierce s Disease insect vectors from Arizona vineyards.</title>
        <authorList>
            <person name="Tassone E.E."/>
        </authorList>
    </citation>
    <scope>NUCLEOTIDE SEQUENCE</scope>
</reference>